<dbReference type="PANTHER" id="PTHR39757">
    <property type="match status" value="1"/>
</dbReference>
<dbReference type="OrthoDB" id="5793379at2"/>
<sequence>MKKSYDIIVVGAGLSSLMFLSKYVKKFPDNKVLLVEKETRKKSQTFGVWQGPNIINIEKEYKITPKKTWRNLGLSYKKQSINKVMEPYSYVVFDGDKTLRALLKACKKNITFIEDFEVEKKVKHEECFLITKKNIVYSSKILIDSRNDMNSFNSSELLYQAFVGSEIKITTNKFDSSTVTLMDFKENKNAIQFTYILPLTKKRALIETTFFTKKPNLYQIKKIHKKYLKRFENPILIKQEEGILPMGVAKPKNYKNILNIGMSAGMIRPSSGYSMMRIAGWISNVSDLELNEQTISRFIYNPSRILNWMDKLFLKVCFNRPDMGPTLFMSLFSKAETGAVIRFMAESNTYLDLLKVVMSLPKKIMIMSLFK</sequence>
<comment type="caution">
    <text evidence="1">The sequence shown here is derived from an EMBL/GenBank/DDBJ whole genome shotgun (WGS) entry which is preliminary data.</text>
</comment>
<accession>A0P4Y2</accession>
<dbReference type="Proteomes" id="UP000054262">
    <property type="component" value="Unassembled WGS sequence"/>
</dbReference>
<keyword evidence="2" id="KW-1185">Reference proteome</keyword>
<reference evidence="1 2" key="1">
    <citation type="submission" date="2006-11" db="EMBL/GenBank/DDBJ databases">
        <authorList>
            <person name="Giovannoni S."/>
            <person name="Vergin K."/>
            <person name="Ferriera S."/>
            <person name="Johnson J."/>
            <person name="Kravitz S."/>
            <person name="Beeson K."/>
            <person name="Sutton G."/>
            <person name="Rogers Y.-H."/>
            <person name="Friedman R."/>
            <person name="Frazier M."/>
            <person name="Venter J.C."/>
        </authorList>
    </citation>
    <scope>NUCLEOTIDE SEQUENCE [LARGE SCALE GENOMIC DNA]</scope>
    <source>
        <strain evidence="1 2">HTCC2181</strain>
    </source>
</reference>
<gene>
    <name evidence="1" type="ORF">MB2181_00925</name>
</gene>
<evidence type="ECO:0000313" key="1">
    <source>
        <dbReference type="EMBL" id="EAV46592.1"/>
    </source>
</evidence>
<organism evidence="1 2">
    <name type="scientific">Methylophilales bacterium HTCC2181</name>
    <dbReference type="NCBI Taxonomy" id="383631"/>
    <lineage>
        <taxon>Bacteria</taxon>
        <taxon>Pseudomonadati</taxon>
        <taxon>Pseudomonadota</taxon>
        <taxon>Betaproteobacteria</taxon>
        <taxon>Nitrosomonadales</taxon>
        <taxon>OM43 clade</taxon>
    </lineage>
</organism>
<dbReference type="AlphaFoldDB" id="A0P4Y2"/>
<dbReference type="SUPFAM" id="SSF51905">
    <property type="entry name" value="FAD/NAD(P)-binding domain"/>
    <property type="match status" value="1"/>
</dbReference>
<dbReference type="Gene3D" id="3.50.50.60">
    <property type="entry name" value="FAD/NAD(P)-binding domain"/>
    <property type="match status" value="1"/>
</dbReference>
<dbReference type="InterPro" id="IPR036188">
    <property type="entry name" value="FAD/NAD-bd_sf"/>
</dbReference>
<dbReference type="PANTHER" id="PTHR39757:SF5">
    <property type="entry name" value="OS02G0190600 PROTEIN"/>
    <property type="match status" value="1"/>
</dbReference>
<protein>
    <submittedName>
        <fullName evidence="1">Lycopene cyclase</fullName>
    </submittedName>
</protein>
<name>A0P4Y2_9PROT</name>
<dbReference type="EMBL" id="AAUX01000001">
    <property type="protein sequence ID" value="EAV46592.1"/>
    <property type="molecule type" value="Genomic_DNA"/>
</dbReference>
<proteinExistence type="predicted"/>
<dbReference type="Pfam" id="PF05834">
    <property type="entry name" value="Lycopene_cycl"/>
    <property type="match status" value="1"/>
</dbReference>
<evidence type="ECO:0000313" key="2">
    <source>
        <dbReference type="Proteomes" id="UP000054262"/>
    </source>
</evidence>